<accession>A0A0E0HXA8</accession>
<name>A0A0E0HXA8_ORYNI</name>
<evidence type="ECO:0000313" key="2">
    <source>
        <dbReference type="EnsemblPlants" id="ONIVA07G03580.1"/>
    </source>
</evidence>
<reference evidence="2" key="2">
    <citation type="submission" date="2018-04" db="EMBL/GenBank/DDBJ databases">
        <title>OnivRS2 (Oryza nivara Reference Sequence Version 2).</title>
        <authorList>
            <person name="Zhang J."/>
            <person name="Kudrna D."/>
            <person name="Lee S."/>
            <person name="Talag J."/>
            <person name="Rajasekar S."/>
            <person name="Welchert J."/>
            <person name="Hsing Y.-I."/>
            <person name="Wing R.A."/>
        </authorList>
    </citation>
    <scope>NUCLEOTIDE SEQUENCE [LARGE SCALE GENOMIC DNA]</scope>
    <source>
        <strain evidence="2">SL10</strain>
    </source>
</reference>
<dbReference type="EnsemblPlants" id="ONIVA07G03580.1">
    <property type="protein sequence ID" value="ONIVA07G03580.1"/>
    <property type="gene ID" value="ONIVA07G03580"/>
</dbReference>
<evidence type="ECO:0000256" key="1">
    <source>
        <dbReference type="SAM" id="MobiDB-lite"/>
    </source>
</evidence>
<proteinExistence type="predicted"/>
<dbReference type="Proteomes" id="UP000006591">
    <property type="component" value="Chromosome 7"/>
</dbReference>
<feature type="region of interest" description="Disordered" evidence="1">
    <location>
        <begin position="50"/>
        <end position="69"/>
    </location>
</feature>
<evidence type="ECO:0000313" key="3">
    <source>
        <dbReference type="Proteomes" id="UP000006591"/>
    </source>
</evidence>
<protein>
    <submittedName>
        <fullName evidence="2">Uncharacterized protein</fullName>
    </submittedName>
</protein>
<dbReference type="AlphaFoldDB" id="A0A0E0HXA8"/>
<feature type="compositionally biased region" description="Basic and acidic residues" evidence="1">
    <location>
        <begin position="58"/>
        <end position="69"/>
    </location>
</feature>
<organism evidence="2">
    <name type="scientific">Oryza nivara</name>
    <name type="common">Indian wild rice</name>
    <name type="synonym">Oryza sativa f. spontanea</name>
    <dbReference type="NCBI Taxonomy" id="4536"/>
    <lineage>
        <taxon>Eukaryota</taxon>
        <taxon>Viridiplantae</taxon>
        <taxon>Streptophyta</taxon>
        <taxon>Embryophyta</taxon>
        <taxon>Tracheophyta</taxon>
        <taxon>Spermatophyta</taxon>
        <taxon>Magnoliopsida</taxon>
        <taxon>Liliopsida</taxon>
        <taxon>Poales</taxon>
        <taxon>Poaceae</taxon>
        <taxon>BOP clade</taxon>
        <taxon>Oryzoideae</taxon>
        <taxon>Oryzeae</taxon>
        <taxon>Oryzinae</taxon>
        <taxon>Oryza</taxon>
    </lineage>
</organism>
<sequence>MKIAGPLSGSGPVDVDPISLWEAAAPWVPLPEFMDEINCFVHSAAICAAPSSSPPRWIRGDQAEKKKQR</sequence>
<dbReference type="HOGENOM" id="CLU_2780231_0_0_1"/>
<dbReference type="Gramene" id="ONIVA07G03580.1">
    <property type="protein sequence ID" value="ONIVA07G03580.1"/>
    <property type="gene ID" value="ONIVA07G03580"/>
</dbReference>
<reference evidence="2" key="1">
    <citation type="submission" date="2015-04" db="UniProtKB">
        <authorList>
            <consortium name="EnsemblPlants"/>
        </authorList>
    </citation>
    <scope>IDENTIFICATION</scope>
    <source>
        <strain evidence="2">SL10</strain>
    </source>
</reference>
<keyword evidence="3" id="KW-1185">Reference proteome</keyword>